<comment type="caution">
    <text evidence="2">The sequence shown here is derived from an EMBL/GenBank/DDBJ whole genome shotgun (WGS) entry which is preliminary data.</text>
</comment>
<dbReference type="InterPro" id="IPR018713">
    <property type="entry name" value="MPAB/Lcp_cat_dom"/>
</dbReference>
<dbReference type="PANTHER" id="PTHR37539:SF1">
    <property type="entry name" value="ER-BOUND OXYGENASE MPAB_MPAB'_RUBBER OXYGENASE CATALYTIC DOMAIN-CONTAINING PROTEIN"/>
    <property type="match status" value="1"/>
</dbReference>
<feature type="domain" description="ER-bound oxygenase mpaB/mpaB'/Rubber oxygenase catalytic" evidence="1">
    <location>
        <begin position="132"/>
        <end position="337"/>
    </location>
</feature>
<dbReference type="Proteomes" id="UP000003730">
    <property type="component" value="Unassembled WGS sequence"/>
</dbReference>
<evidence type="ECO:0000313" key="2">
    <source>
        <dbReference type="EMBL" id="EGV42844.1"/>
    </source>
</evidence>
<name>G2EFF3_9FLAO</name>
<organism evidence="2 3">
    <name type="scientific">Bizionia argentinensis JUB59</name>
    <dbReference type="NCBI Taxonomy" id="1046627"/>
    <lineage>
        <taxon>Bacteria</taxon>
        <taxon>Pseudomonadati</taxon>
        <taxon>Bacteroidota</taxon>
        <taxon>Flavobacteriia</taxon>
        <taxon>Flavobacteriales</taxon>
        <taxon>Flavobacteriaceae</taxon>
        <taxon>Bizionia</taxon>
    </lineage>
</organism>
<dbReference type="AlphaFoldDB" id="G2EFF3"/>
<evidence type="ECO:0000313" key="3">
    <source>
        <dbReference type="Proteomes" id="UP000003730"/>
    </source>
</evidence>
<dbReference type="STRING" id="1046627.BZARG_3043"/>
<keyword evidence="3" id="KW-1185">Reference proteome</keyword>
<dbReference type="InterPro" id="IPR037473">
    <property type="entry name" value="Lcp-like"/>
</dbReference>
<protein>
    <submittedName>
        <fullName evidence="2">DUF2236 domain-containing protein</fullName>
    </submittedName>
</protein>
<sequence>MLTDQEKRLEDKFSYFWNEGLGKEFKDWANVNPNLSEFETYDDLFVEYDTIGDQIVLDAFKNDSFSEIMKNLSKEDDQSLPNDVKNLLSQMEDTPEWVNQNLLKLGTQLSQRSGLTGLVVLRNFSLLGGYYYSSLTKPLIFTGSLEKGAKQRLFYTLSFWIDVNRIETDAKKTRLYACLKTRLIHSASRLMILKDKTKWDPGISGIPINIMDMVATSIGFTLYFLYGLKKLNLSFTNEEELGVFHLWKYVTWQLGVPAELIPNNKQEAVNFFYYWTHKQELPNEDSIKLANALLDENTNLSLIKSDFINKNIRSIHGSVANYLLDKQTKTDLQIPETRFKNLIIGLLKTGSYLFSKGSTANQIQKGNEAHQLVLNDYKGP</sequence>
<accession>G2EFF3</accession>
<reference evidence="2 3" key="1">
    <citation type="journal article" date="2008" name="Int. J. Syst. Evol. Microbiol.">
        <title>Bizionia argentinensis sp. nov., isolated from surface marine water in Antarctica.</title>
        <authorList>
            <person name="Bercovich A."/>
            <person name="Vazquez S.C."/>
            <person name="Yankilevich P."/>
            <person name="Coria S.H."/>
            <person name="Foti M."/>
            <person name="Hernandez E."/>
            <person name="Vidal A."/>
            <person name="Ruberto L."/>
            <person name="Melo C."/>
            <person name="Marenssi S."/>
            <person name="Criscuolo M."/>
            <person name="Memoli M."/>
            <person name="Arguelles M."/>
            <person name="Mac Cormack W.P."/>
        </authorList>
    </citation>
    <scope>NUCLEOTIDE SEQUENCE [LARGE SCALE GENOMIC DNA]</scope>
    <source>
        <strain evidence="2 3">JUB59</strain>
    </source>
</reference>
<dbReference type="EMBL" id="AFXZ01000039">
    <property type="protein sequence ID" value="EGV42844.1"/>
    <property type="molecule type" value="Genomic_DNA"/>
</dbReference>
<evidence type="ECO:0000259" key="1">
    <source>
        <dbReference type="Pfam" id="PF09995"/>
    </source>
</evidence>
<dbReference type="PANTHER" id="PTHR37539">
    <property type="entry name" value="SECRETED PROTEIN-RELATED"/>
    <property type="match status" value="1"/>
</dbReference>
<dbReference type="RefSeq" id="WP_008638405.1">
    <property type="nucleotide sequence ID" value="NZ_AFXZ01000039.1"/>
</dbReference>
<dbReference type="GO" id="GO:0016491">
    <property type="term" value="F:oxidoreductase activity"/>
    <property type="evidence" value="ECO:0007669"/>
    <property type="project" value="InterPro"/>
</dbReference>
<dbReference type="OrthoDB" id="6072815at2"/>
<proteinExistence type="predicted"/>
<dbReference type="eggNOG" id="ENOG502Z7TF">
    <property type="taxonomic scope" value="Bacteria"/>
</dbReference>
<dbReference type="Pfam" id="PF09995">
    <property type="entry name" value="MPAB_Lcp_cat"/>
    <property type="match status" value="1"/>
</dbReference>
<gene>
    <name evidence="2" type="ORF">BZARG_3043</name>
</gene>